<feature type="compositionally biased region" description="Basic and acidic residues" evidence="1">
    <location>
        <begin position="47"/>
        <end position="56"/>
    </location>
</feature>
<dbReference type="HOGENOM" id="CLU_2429515_0_0_1"/>
<gene>
    <name evidence="2" type="ORF">IscW_ISCW007065</name>
</gene>
<dbReference type="Proteomes" id="UP000001555">
    <property type="component" value="Unassembled WGS sequence"/>
</dbReference>
<sequence length="91" mass="9958">MLPEKQRGVCGFGRNKNGRGVRRRQAVVILAAGARRRKAKYSYAPCDRMDSPREEFGDPGPHLLSQPKGPSLTAGEICALADDHLPFRAPS</sequence>
<dbReference type="VEuPathDB" id="VectorBase:ISCI007065"/>
<accession>B7PRN5</accession>
<keyword evidence="4" id="KW-1185">Reference proteome</keyword>
<dbReference type="EMBL" id="ABJB011127536">
    <property type="status" value="NOT_ANNOTATED_CDS"/>
    <property type="molecule type" value="Genomic_DNA"/>
</dbReference>
<dbReference type="EnsemblMetazoa" id="ISCW007065-RA">
    <property type="protein sequence ID" value="ISCW007065-PA"/>
    <property type="gene ID" value="ISCW007065"/>
</dbReference>
<dbReference type="EMBL" id="DS774067">
    <property type="protein sequence ID" value="EEC09257.1"/>
    <property type="molecule type" value="Genomic_DNA"/>
</dbReference>
<feature type="region of interest" description="Disordered" evidence="1">
    <location>
        <begin position="46"/>
        <end position="69"/>
    </location>
</feature>
<dbReference type="EMBL" id="ABJB011096128">
    <property type="status" value="NOT_ANNOTATED_CDS"/>
    <property type="molecule type" value="Genomic_DNA"/>
</dbReference>
<reference evidence="3" key="2">
    <citation type="submission" date="2020-05" db="UniProtKB">
        <authorList>
            <consortium name="EnsemblMetazoa"/>
        </authorList>
    </citation>
    <scope>IDENTIFICATION</scope>
    <source>
        <strain evidence="3">wikel</strain>
    </source>
</reference>
<protein>
    <submittedName>
        <fullName evidence="2 3">Uncharacterized protein</fullName>
    </submittedName>
</protein>
<organism>
    <name type="scientific">Ixodes scapularis</name>
    <name type="common">Black-legged tick</name>
    <name type="synonym">Deer tick</name>
    <dbReference type="NCBI Taxonomy" id="6945"/>
    <lineage>
        <taxon>Eukaryota</taxon>
        <taxon>Metazoa</taxon>
        <taxon>Ecdysozoa</taxon>
        <taxon>Arthropoda</taxon>
        <taxon>Chelicerata</taxon>
        <taxon>Arachnida</taxon>
        <taxon>Acari</taxon>
        <taxon>Parasitiformes</taxon>
        <taxon>Ixodida</taxon>
        <taxon>Ixodoidea</taxon>
        <taxon>Ixodidae</taxon>
        <taxon>Ixodinae</taxon>
        <taxon>Ixodes</taxon>
    </lineage>
</organism>
<dbReference type="InParanoid" id="B7PRN5"/>
<evidence type="ECO:0000313" key="4">
    <source>
        <dbReference type="Proteomes" id="UP000001555"/>
    </source>
</evidence>
<name>B7PRN5_IXOSC</name>
<evidence type="ECO:0000256" key="1">
    <source>
        <dbReference type="SAM" id="MobiDB-lite"/>
    </source>
</evidence>
<proteinExistence type="predicted"/>
<dbReference type="PaxDb" id="6945-B7PRN5"/>
<reference evidence="2 4" key="1">
    <citation type="submission" date="2008-03" db="EMBL/GenBank/DDBJ databases">
        <title>Annotation of Ixodes scapularis.</title>
        <authorList>
            <consortium name="Ixodes scapularis Genome Project Consortium"/>
            <person name="Caler E."/>
            <person name="Hannick L.I."/>
            <person name="Bidwell S."/>
            <person name="Joardar V."/>
            <person name="Thiagarajan M."/>
            <person name="Amedeo P."/>
            <person name="Galinsky K.J."/>
            <person name="Schobel S."/>
            <person name="Inman J."/>
            <person name="Hostetler J."/>
            <person name="Miller J."/>
            <person name="Hammond M."/>
            <person name="Megy K."/>
            <person name="Lawson D."/>
            <person name="Kodira C."/>
            <person name="Sutton G."/>
            <person name="Meyer J."/>
            <person name="Hill C.A."/>
            <person name="Birren B."/>
            <person name="Nene V."/>
            <person name="Collins F."/>
            <person name="Alarcon-Chaidez F."/>
            <person name="Wikel S."/>
            <person name="Strausberg R."/>
        </authorList>
    </citation>
    <scope>NUCLEOTIDE SEQUENCE [LARGE SCALE GENOMIC DNA]</scope>
    <source>
        <strain evidence="4">Wikel</strain>
        <strain evidence="2">Wikel colony</strain>
    </source>
</reference>
<evidence type="ECO:0000313" key="2">
    <source>
        <dbReference type="EMBL" id="EEC09257.1"/>
    </source>
</evidence>
<dbReference type="VEuPathDB" id="VectorBase:ISCW007065"/>
<dbReference type="AlphaFoldDB" id="B7PRN5"/>
<evidence type="ECO:0000313" key="3">
    <source>
        <dbReference type="EnsemblMetazoa" id="ISCW007065-PA"/>
    </source>
</evidence>